<dbReference type="InterPro" id="IPR002048">
    <property type="entry name" value="EF_hand_dom"/>
</dbReference>
<organism evidence="4 5">
    <name type="scientific">Achlya hypogyna</name>
    <name type="common">Oomycete</name>
    <name type="synonym">Protoachlya hypogyna</name>
    <dbReference type="NCBI Taxonomy" id="1202772"/>
    <lineage>
        <taxon>Eukaryota</taxon>
        <taxon>Sar</taxon>
        <taxon>Stramenopiles</taxon>
        <taxon>Oomycota</taxon>
        <taxon>Saprolegniomycetes</taxon>
        <taxon>Saprolegniales</taxon>
        <taxon>Achlyaceae</taxon>
        <taxon>Achlya</taxon>
    </lineage>
</organism>
<dbReference type="PANTHER" id="PTHR22925:SF3">
    <property type="entry name" value="GLYCOSYL HYDROLASE FAMILY PROTEIN 43"/>
    <property type="match status" value="1"/>
</dbReference>
<name>A0A1V9YPT7_ACHHY</name>
<sequence>MSRVKTVVLWLSLAWVSGSTALTFSSTLVQLNRCTPASTTAACLEYERCKTTHRCGRADEEYDIVTATLKSYGQQFPQGRRSPVALMNDFEDWKTGMHRWSVSSDFAPPTAFGLSTYDFPILGSLEVASGNLIFDTTTARVYGDVNLQGMLVRTTANTTVALFNFLTLYLGDSVAVQLKGNHALVLLSRSSAVVDTPLVAPPGMLGGFPGGGYAGAVNSNGPGSPSVRVYAHTIATSATVVPTVQQIETSAAAGQTLRGTFVLQMRGLNTSEIPFDASAQEVQRIVEDSLAPVHVGLVAVQVVGQQAAGVGRTWRITFVTAAGRVPPLISFSRLTGLGATVRTSVLRAGNQLGGSFQLAFLGQLSPPIAYNILPDDFEALLLGAFNVTSASVQRSDPLDQCGQGGYSGHPSPAAPQWLLPDSPTPAPPLCGSAASSVGGYVWTVVITTTVGNVSPTSPTADAAPAPLDTFVAVTSRGQTPTLLGDGATVTIANGVGFSLAYGGAGGSYGDNGGVGYASPRPTQLYQDETVADLLGGSGGGGGGLTPVAMLPHPRPVLGGAGGGAIYIGAINDVTIGPSGAIVANGAPGENGLFPGGGGSGGSVVLTSGTTAHVLGAISAQGGAGGSSARFPAGGGAGGGGRIRIHAHAHVLASTGALVSRGTVRLDLQTQLQLSHDPFRGAAQTTKSLYLAKHVVEPHPRMEGPAFVFSPARPTRVSYFFMAGRTPQGSLANSRGAVFGTVGTGDVATFVWAIGVVHGRFTYGAGLPTHSQPLQPLHATLVQPFRWYQVDVFMDWTRRALSIRLNGVTVAADVAFVADQLVSVGMYLNDAMQTWWDEVYVGTDHTLQFACPTINAATGEMTVAPRARPLWNTAVLGPATQFSAQVRHASHVSRRSIYQFNNGGLVPNDGPAHRAYFNDIRDTQPYDGSDDARVGIGELFAVAMPPDPSMVAPLPTAPDTQPQATARPLSETQYWYSELQKAAPGGGFVGGIGACSTADGGITWRNEGLMLHYSNLTDPFGNTLGESLLATRPKVLLNPAGQFVLWMHVDNAANQMGLSGVAVGAYPNGPFEFARSLYPSGATEAPGGQPINETHDHTVLSRGQDGFLLQSYYKTVEYWLPRPVMDPLWESVKRPDGSVDFGLSYHRAFFSDAYDNVDDIYLQRFRSEDSNWSISCCNRTTNVCTNAPNVVIANRYCPPQYRKQDPHDPTNNGFRANSVPSHTAWGFQVYNIKTWRGTYFDALSTNVTWLLFETFAGLASAFAVPPSLEVTYPLPGESAAFINVTDPPDVLDLILDTMGVPLPPALVAKYDVFDMAHIDLNGDGKMTLDEVDALEATGASTLGAATYAAFLSDLAVLRQQQLVRLNPNGDGKVTYAEFTGWLGNDPALMFDRFDMDKSGYLDENELSRFFIDRQLPRLDLVSILLDPDFDGRVYYDMFQTFVLNATTVMFAQYDFDRSNSLNASELQLLEADIGIKFLNTAVLGQLVDPRSQLLTFDAYQQWMSAATSLVRDRVQQYKIDNAPVNTRPDRMTGPLHVVEQRRAKYLTVARLSPDFLTTAGVVYEVEGDFDGEGSLVDVAQFFVPELAQLAVTPARPAVPFRQFLAPVDFGHIASYWNGFQWELRPSAPPRFTYGVECQTLTPGSNADCLPCAAQSPYVSPIVLQYQSLVPSLAQCRNDKAIDAYLKQFDQQVSVTLRFQQIAQLTSAGVQPHYSPCVNQTESVPCDVDKSIESGIASPWRLAWDHHSRNVGTSVKVRAGPMQQTTIGQSFSERFPDRLRAPPSTLYVNTTTSPDQFGNVLGGG</sequence>
<dbReference type="InterPro" id="IPR011992">
    <property type="entry name" value="EF-hand-dom_pair"/>
</dbReference>
<evidence type="ECO:0000259" key="3">
    <source>
        <dbReference type="PROSITE" id="PS50222"/>
    </source>
</evidence>
<evidence type="ECO:0000256" key="2">
    <source>
        <dbReference type="SAM" id="SignalP"/>
    </source>
</evidence>
<dbReference type="Gene3D" id="2.115.10.20">
    <property type="entry name" value="Glycosyl hydrolase domain, family 43"/>
    <property type="match status" value="1"/>
</dbReference>
<feature type="signal peptide" evidence="2">
    <location>
        <begin position="1"/>
        <end position="21"/>
    </location>
</feature>
<proteinExistence type="predicted"/>
<keyword evidence="2" id="KW-0732">Signal</keyword>
<evidence type="ECO:0000256" key="1">
    <source>
        <dbReference type="ARBA" id="ARBA00022837"/>
    </source>
</evidence>
<dbReference type="STRING" id="1202772.A0A1V9YPT7"/>
<dbReference type="PANTHER" id="PTHR22925">
    <property type="entry name" value="GLYCOSYL HYDROLASE 43 FAMILY MEMBER"/>
    <property type="match status" value="1"/>
</dbReference>
<dbReference type="EMBL" id="JNBR01001426">
    <property type="protein sequence ID" value="OQR87711.1"/>
    <property type="molecule type" value="Genomic_DNA"/>
</dbReference>
<comment type="caution">
    <text evidence="4">The sequence shown here is derived from an EMBL/GenBank/DDBJ whole genome shotgun (WGS) entry which is preliminary data.</text>
</comment>
<dbReference type="InterPro" id="IPR023296">
    <property type="entry name" value="Glyco_hydro_beta-prop_sf"/>
</dbReference>
<dbReference type="Pfam" id="PF13202">
    <property type="entry name" value="EF-hand_5"/>
    <property type="match status" value="1"/>
</dbReference>
<dbReference type="PROSITE" id="PS50222">
    <property type="entry name" value="EF_HAND_2"/>
    <property type="match status" value="1"/>
</dbReference>
<keyword evidence="5" id="KW-1185">Reference proteome</keyword>
<dbReference type="Proteomes" id="UP000243579">
    <property type="component" value="Unassembled WGS sequence"/>
</dbReference>
<feature type="chain" id="PRO_5013343043" evidence="2">
    <location>
        <begin position="22"/>
        <end position="1802"/>
    </location>
</feature>
<dbReference type="OrthoDB" id="9970295at2759"/>
<reference evidence="4 5" key="1">
    <citation type="journal article" date="2014" name="Genome Biol. Evol.">
        <title>The secreted proteins of Achlya hypogyna and Thraustotheca clavata identify the ancestral oomycete secretome and reveal gene acquisitions by horizontal gene transfer.</title>
        <authorList>
            <person name="Misner I."/>
            <person name="Blouin N."/>
            <person name="Leonard G."/>
            <person name="Richards T.A."/>
            <person name="Lane C.E."/>
        </authorList>
    </citation>
    <scope>NUCLEOTIDE SEQUENCE [LARGE SCALE GENOMIC DNA]</scope>
    <source>
        <strain evidence="4 5">ATCC 48635</strain>
    </source>
</reference>
<keyword evidence="1" id="KW-0106">Calcium</keyword>
<evidence type="ECO:0000313" key="5">
    <source>
        <dbReference type="Proteomes" id="UP000243579"/>
    </source>
</evidence>
<accession>A0A1V9YPT7</accession>
<dbReference type="PROSITE" id="PS00018">
    <property type="entry name" value="EF_HAND_1"/>
    <property type="match status" value="3"/>
</dbReference>
<dbReference type="GO" id="GO:0005509">
    <property type="term" value="F:calcium ion binding"/>
    <property type="evidence" value="ECO:0007669"/>
    <property type="project" value="InterPro"/>
</dbReference>
<dbReference type="Gene3D" id="1.10.238.10">
    <property type="entry name" value="EF-hand"/>
    <property type="match status" value="1"/>
</dbReference>
<feature type="domain" description="EF-hand" evidence="3">
    <location>
        <begin position="1388"/>
        <end position="1415"/>
    </location>
</feature>
<dbReference type="InterPro" id="IPR018247">
    <property type="entry name" value="EF_Hand_1_Ca_BS"/>
</dbReference>
<dbReference type="SUPFAM" id="SSF47473">
    <property type="entry name" value="EF-hand"/>
    <property type="match status" value="1"/>
</dbReference>
<gene>
    <name evidence="4" type="ORF">ACHHYP_08121</name>
</gene>
<protein>
    <submittedName>
        <fullName evidence="4">Carbohydrate-binding protein</fullName>
    </submittedName>
</protein>
<evidence type="ECO:0000313" key="4">
    <source>
        <dbReference type="EMBL" id="OQR87711.1"/>
    </source>
</evidence>